<feature type="domain" description="5'-Nucleotidase C-terminal" evidence="4">
    <location>
        <begin position="391"/>
        <end position="553"/>
    </location>
</feature>
<organism evidence="5 6">
    <name type="scientific">Caldimonas brevitalea</name>
    <dbReference type="NCBI Taxonomy" id="413882"/>
    <lineage>
        <taxon>Bacteria</taxon>
        <taxon>Pseudomonadati</taxon>
        <taxon>Pseudomonadota</taxon>
        <taxon>Betaproteobacteria</taxon>
        <taxon>Burkholderiales</taxon>
        <taxon>Sphaerotilaceae</taxon>
        <taxon>Caldimonas</taxon>
    </lineage>
</organism>
<dbReference type="OrthoDB" id="9803927at2"/>
<dbReference type="InterPro" id="IPR029052">
    <property type="entry name" value="Metallo-depent_PP-like"/>
</dbReference>
<dbReference type="GO" id="GO:0009166">
    <property type="term" value="P:nucleotide catabolic process"/>
    <property type="evidence" value="ECO:0007669"/>
    <property type="project" value="InterPro"/>
</dbReference>
<dbReference type="STRING" id="413882.AAW51_4852"/>
<dbReference type="PRINTS" id="PR01607">
    <property type="entry name" value="APYRASEFAMLY"/>
</dbReference>
<dbReference type="Pfam" id="PF02872">
    <property type="entry name" value="5_nucleotid_C"/>
    <property type="match status" value="1"/>
</dbReference>
<dbReference type="Pfam" id="PF00149">
    <property type="entry name" value="Metallophos"/>
    <property type="match status" value="1"/>
</dbReference>
<feature type="domain" description="Calcineurin-like phosphoesterase" evidence="3">
    <location>
        <begin position="45"/>
        <end position="304"/>
    </location>
</feature>
<dbReference type="GO" id="GO:0000166">
    <property type="term" value="F:nucleotide binding"/>
    <property type="evidence" value="ECO:0007669"/>
    <property type="project" value="UniProtKB-KW"/>
</dbReference>
<evidence type="ECO:0000259" key="4">
    <source>
        <dbReference type="Pfam" id="PF02872"/>
    </source>
</evidence>
<dbReference type="PROSITE" id="PS51257">
    <property type="entry name" value="PROKAR_LIPOPROTEIN"/>
    <property type="match status" value="1"/>
</dbReference>
<accession>A0A0G3BU41</accession>
<dbReference type="SUPFAM" id="SSF56300">
    <property type="entry name" value="Metallo-dependent phosphatases"/>
    <property type="match status" value="1"/>
</dbReference>
<comment type="similarity">
    <text evidence="2">Belongs to the 5'-nucleotidase family.</text>
</comment>
<evidence type="ECO:0000313" key="5">
    <source>
        <dbReference type="EMBL" id="AKJ31543.1"/>
    </source>
</evidence>
<keyword evidence="2" id="KW-0547">Nucleotide-binding</keyword>
<evidence type="ECO:0000256" key="2">
    <source>
        <dbReference type="RuleBase" id="RU362119"/>
    </source>
</evidence>
<dbReference type="PATRIC" id="fig|413882.6.peg.5061"/>
<dbReference type="KEGG" id="pbh:AAW51_4852"/>
<dbReference type="Gene3D" id="3.90.780.10">
    <property type="entry name" value="5'-Nucleotidase, C-terminal domain"/>
    <property type="match status" value="1"/>
</dbReference>
<evidence type="ECO:0000259" key="3">
    <source>
        <dbReference type="Pfam" id="PF00149"/>
    </source>
</evidence>
<dbReference type="Proteomes" id="UP000035352">
    <property type="component" value="Chromosome"/>
</dbReference>
<dbReference type="InterPro" id="IPR004843">
    <property type="entry name" value="Calcineurin-like_PHP"/>
</dbReference>
<dbReference type="EMBL" id="CP011371">
    <property type="protein sequence ID" value="AKJ31543.1"/>
    <property type="molecule type" value="Genomic_DNA"/>
</dbReference>
<dbReference type="Gene3D" id="3.60.21.10">
    <property type="match status" value="1"/>
</dbReference>
<evidence type="ECO:0000256" key="1">
    <source>
        <dbReference type="ARBA" id="ARBA00022729"/>
    </source>
</evidence>
<feature type="signal peptide" evidence="2">
    <location>
        <begin position="1"/>
        <end position="27"/>
    </location>
</feature>
<dbReference type="PANTHER" id="PTHR11575">
    <property type="entry name" value="5'-NUCLEOTIDASE-RELATED"/>
    <property type="match status" value="1"/>
</dbReference>
<dbReference type="GO" id="GO:0008768">
    <property type="term" value="F:UDP-sugar diphosphatase activity"/>
    <property type="evidence" value="ECO:0007669"/>
    <property type="project" value="TreeGrafter"/>
</dbReference>
<proteinExistence type="inferred from homology"/>
<dbReference type="PANTHER" id="PTHR11575:SF24">
    <property type="entry name" value="5'-NUCLEOTIDASE"/>
    <property type="match status" value="1"/>
</dbReference>
<protein>
    <submittedName>
        <fullName evidence="5">5'-nucleotidase</fullName>
    </submittedName>
</protein>
<dbReference type="InterPro" id="IPR008334">
    <property type="entry name" value="5'-Nucleotdase_C"/>
</dbReference>
<reference evidence="5 6" key="1">
    <citation type="submission" date="2015-05" db="EMBL/GenBank/DDBJ databases">
        <authorList>
            <person name="Tang B."/>
            <person name="Yu Y."/>
        </authorList>
    </citation>
    <scope>NUCLEOTIDE SEQUENCE [LARGE SCALE GENOMIC DNA]</scope>
    <source>
        <strain evidence="5 6">DSM 7029</strain>
    </source>
</reference>
<dbReference type="SUPFAM" id="SSF55816">
    <property type="entry name" value="5'-nucleotidase (syn. UDP-sugar hydrolase), C-terminal domain"/>
    <property type="match status" value="1"/>
</dbReference>
<dbReference type="InterPro" id="IPR036907">
    <property type="entry name" value="5'-Nucleotdase_C_sf"/>
</dbReference>
<name>A0A0G3BU41_9BURK</name>
<dbReference type="GO" id="GO:0008253">
    <property type="term" value="F:5'-nucleotidase activity"/>
    <property type="evidence" value="ECO:0007669"/>
    <property type="project" value="TreeGrafter"/>
</dbReference>
<dbReference type="GO" id="GO:0030288">
    <property type="term" value="C:outer membrane-bounded periplasmic space"/>
    <property type="evidence" value="ECO:0007669"/>
    <property type="project" value="TreeGrafter"/>
</dbReference>
<sequence length="589" mass="61829">MHLTPRRQQLMMWTPLALAVAALIACGGGDDDDDTPSPPAAVEVRLLAFNDFHGALEHHNLALTLPDPADATKTVRVNTGGAAYLATQLDTLRAGKPHSVTISSGDLVGASPLVSAFFRDEPTVEVMNLMKVDLNAVGNHEFDKGVTELKRIAAGGCNTDTSNPDLSSCAGPTRPYAGAKFDFLAANVIDSANKAPLFKPYVVKEFDGVKVGFVGAVTRTTPTIVSPAGVAGVQFLDEAETLNRYADELDAQGVKAIVAVIHEGGQTDSTWNDRSCANARGEAFAIAAKLSPKIDVLFNGHTHTGYNCLVNGVPVIQAYSSGRGISQVDVVLDRASRDVERSKTVALNVPVVNDTNTAEVAAKFPPVAAHAGVQGLVQTYASLAEPRANRVVGRITATIDRTASPGGDSAAGRLIADAQLAATAAADQGSAQIAFMNPGGVRADFVCAAGPCDLSFGQAFTVQPFGNSLVVMTLTGQQLKDLLEQQATGVNATFPRMLQPSRGFSYTWTPTQPNQQRVSDMRLGGAPIVATQRYRVTVNSFLADGGDGFTVLKSGTDRLGGAQDIDTLLDFFSKHSPVAPTTEARITKG</sequence>
<gene>
    <name evidence="5" type="ORF">AAW51_4852</name>
</gene>
<keyword evidence="6" id="KW-1185">Reference proteome</keyword>
<feature type="chain" id="PRO_5005117878" evidence="2">
    <location>
        <begin position="28"/>
        <end position="589"/>
    </location>
</feature>
<keyword evidence="2" id="KW-0378">Hydrolase</keyword>
<evidence type="ECO:0000313" key="6">
    <source>
        <dbReference type="Proteomes" id="UP000035352"/>
    </source>
</evidence>
<dbReference type="InterPro" id="IPR006179">
    <property type="entry name" value="5_nucleotidase/apyrase"/>
</dbReference>
<dbReference type="AlphaFoldDB" id="A0A0G3BU41"/>
<keyword evidence="1 2" id="KW-0732">Signal</keyword>